<dbReference type="PANTHER" id="PTHR30024">
    <property type="entry name" value="ALIPHATIC SULFONATES-BINDING PROTEIN-RELATED"/>
    <property type="match status" value="1"/>
</dbReference>
<protein>
    <recommendedName>
        <fullName evidence="3">SsuA/THI5-like domain-containing protein</fullName>
    </recommendedName>
</protein>
<accession>D3A8X8</accession>
<dbReference type="InterPro" id="IPR027024">
    <property type="entry name" value="UCP027386_ABC_sbc_TM0202"/>
</dbReference>
<dbReference type="Proteomes" id="UP000004968">
    <property type="component" value="Unassembled WGS sequence"/>
</dbReference>
<name>D3A8X8_9FIRM</name>
<feature type="chain" id="PRO_5038440860" description="SsuA/THI5-like domain-containing protein" evidence="2">
    <location>
        <begin position="21"/>
        <end position="371"/>
    </location>
</feature>
<dbReference type="InterPro" id="IPR015168">
    <property type="entry name" value="SsuA/THI5"/>
</dbReference>
<organism evidence="4 5">
    <name type="scientific">Hungatella hathewayi DSM 13479</name>
    <dbReference type="NCBI Taxonomy" id="566550"/>
    <lineage>
        <taxon>Bacteria</taxon>
        <taxon>Bacillati</taxon>
        <taxon>Bacillota</taxon>
        <taxon>Clostridia</taxon>
        <taxon>Lachnospirales</taxon>
        <taxon>Lachnospiraceae</taxon>
        <taxon>Hungatella</taxon>
    </lineage>
</organism>
<evidence type="ECO:0000256" key="2">
    <source>
        <dbReference type="SAM" id="SignalP"/>
    </source>
</evidence>
<evidence type="ECO:0000313" key="5">
    <source>
        <dbReference type="Proteomes" id="UP000004968"/>
    </source>
</evidence>
<dbReference type="HOGENOM" id="CLU_062584_0_0_9"/>
<gene>
    <name evidence="4" type="ORF">CLOSTHATH_00041</name>
</gene>
<dbReference type="PROSITE" id="PS51257">
    <property type="entry name" value="PROKAR_LIPOPROTEIN"/>
    <property type="match status" value="1"/>
</dbReference>
<reference evidence="4 5" key="1">
    <citation type="submission" date="2010-01" db="EMBL/GenBank/DDBJ databases">
        <authorList>
            <person name="Weinstock G."/>
            <person name="Sodergren E."/>
            <person name="Clifton S."/>
            <person name="Fulton L."/>
            <person name="Fulton B."/>
            <person name="Courtney L."/>
            <person name="Fronick C."/>
            <person name="Harrison M."/>
            <person name="Strong C."/>
            <person name="Farmer C."/>
            <person name="Delahaunty K."/>
            <person name="Markovic C."/>
            <person name="Hall O."/>
            <person name="Minx P."/>
            <person name="Tomlinson C."/>
            <person name="Mitreva M."/>
            <person name="Nelson J."/>
            <person name="Hou S."/>
            <person name="Wollam A."/>
            <person name="Pepin K.H."/>
            <person name="Johnson M."/>
            <person name="Bhonagiri V."/>
            <person name="Nash W.E."/>
            <person name="Warren W."/>
            <person name="Chinwalla A."/>
            <person name="Mardis E.R."/>
            <person name="Wilson R.K."/>
        </authorList>
    </citation>
    <scope>NUCLEOTIDE SEQUENCE [LARGE SCALE GENOMIC DNA]</scope>
    <source>
        <strain evidence="4 5">DSM 13479</strain>
    </source>
</reference>
<dbReference type="Gene3D" id="3.40.190.10">
    <property type="entry name" value="Periplasmic binding protein-like II"/>
    <property type="match status" value="2"/>
</dbReference>
<evidence type="ECO:0000256" key="1">
    <source>
        <dbReference type="SAM" id="MobiDB-lite"/>
    </source>
</evidence>
<feature type="region of interest" description="Disordered" evidence="1">
    <location>
        <begin position="33"/>
        <end position="70"/>
    </location>
</feature>
<dbReference type="PANTHER" id="PTHR30024:SF46">
    <property type="entry name" value="ABC TRANSPORTER, SUBSTRATE-BINDING LIPOPROTEIN"/>
    <property type="match status" value="1"/>
</dbReference>
<comment type="caution">
    <text evidence="4">The sequence shown here is derived from an EMBL/GenBank/DDBJ whole genome shotgun (WGS) entry which is preliminary data.</text>
</comment>
<dbReference type="Pfam" id="PF09084">
    <property type="entry name" value="NMT1"/>
    <property type="match status" value="1"/>
</dbReference>
<dbReference type="EMBL" id="ACIO01000005">
    <property type="protein sequence ID" value="EFD01727.1"/>
    <property type="molecule type" value="Genomic_DNA"/>
</dbReference>
<sequence length="371" mass="39068">MIIMRKVLPVLMALAMTAAALTGCAKGAGETAAETTTAAAAEASTETSAEETAEAPETESETETESTGTSAAVGYTLRIGSLKGPTSMGLVELMDQAAKGEAKGSYEFTMVTAADELLGKIVSGDLDVALVPSNMASIIFNKTNHGVNVLNINTLGVLYVVSSDDSIKSIADLKGKTVYLTGKGTTPDYALQYLLKANGMTTDDVTLEYKSEPTEVAALLKEKPDAIGLLPQPFVTVAMAQNDTLKMVLDLTKEWDAVSGEDGGSLVTGVTICRGELFEEHADAIQTFMEEQKASAAFANENVAETAKLVAAAGIIEKAPVAEKAIPYCSITYIDGTDMKNRLYGYLSALYEMDPATVGGELPTKDFFYIP</sequence>
<dbReference type="SUPFAM" id="SSF53850">
    <property type="entry name" value="Periplasmic binding protein-like II"/>
    <property type="match status" value="1"/>
</dbReference>
<feature type="domain" description="SsuA/THI5-like" evidence="3">
    <location>
        <begin position="151"/>
        <end position="302"/>
    </location>
</feature>
<dbReference type="PIRSF" id="PIRSF027386">
    <property type="entry name" value="UCP027386_ABC_sbc_TM0202"/>
    <property type="match status" value="1"/>
</dbReference>
<feature type="signal peptide" evidence="2">
    <location>
        <begin position="1"/>
        <end position="20"/>
    </location>
</feature>
<evidence type="ECO:0000313" key="4">
    <source>
        <dbReference type="EMBL" id="EFD01727.1"/>
    </source>
</evidence>
<dbReference type="AlphaFoldDB" id="D3A8X8"/>
<feature type="compositionally biased region" description="Low complexity" evidence="1">
    <location>
        <begin position="33"/>
        <end position="47"/>
    </location>
</feature>
<feature type="compositionally biased region" description="Acidic residues" evidence="1">
    <location>
        <begin position="48"/>
        <end position="64"/>
    </location>
</feature>
<evidence type="ECO:0000259" key="3">
    <source>
        <dbReference type="Pfam" id="PF09084"/>
    </source>
</evidence>
<proteinExistence type="predicted"/>
<keyword evidence="2" id="KW-0732">Signal</keyword>